<dbReference type="PROSITE" id="PS50043">
    <property type="entry name" value="HTH_LUXR_2"/>
    <property type="match status" value="1"/>
</dbReference>
<dbReference type="CDD" id="cd17535">
    <property type="entry name" value="REC_NarL-like"/>
    <property type="match status" value="1"/>
</dbReference>
<dbReference type="Pfam" id="PF00072">
    <property type="entry name" value="Response_reg"/>
    <property type="match status" value="1"/>
</dbReference>
<dbReference type="SUPFAM" id="SSF52172">
    <property type="entry name" value="CheY-like"/>
    <property type="match status" value="1"/>
</dbReference>
<dbReference type="GO" id="GO:0006355">
    <property type="term" value="P:regulation of DNA-templated transcription"/>
    <property type="evidence" value="ECO:0007669"/>
    <property type="project" value="InterPro"/>
</dbReference>
<comment type="caution">
    <text evidence="6">The sequence shown here is derived from an EMBL/GenBank/DDBJ whole genome shotgun (WGS) entry which is preliminary data.</text>
</comment>
<dbReference type="PRINTS" id="PR00038">
    <property type="entry name" value="HTHLUXR"/>
</dbReference>
<evidence type="ECO:0000259" key="5">
    <source>
        <dbReference type="PROSITE" id="PS50110"/>
    </source>
</evidence>
<dbReference type="InterPro" id="IPR016032">
    <property type="entry name" value="Sig_transdc_resp-reg_C-effctor"/>
</dbReference>
<dbReference type="PANTHER" id="PTHR43214">
    <property type="entry name" value="TWO-COMPONENT RESPONSE REGULATOR"/>
    <property type="match status" value="1"/>
</dbReference>
<dbReference type="InterPro" id="IPR058245">
    <property type="entry name" value="NreC/VraR/RcsB-like_REC"/>
</dbReference>
<feature type="domain" description="HTH luxR-type" evidence="4">
    <location>
        <begin position="150"/>
        <end position="215"/>
    </location>
</feature>
<dbReference type="AlphaFoldDB" id="A0A2T4TUY1"/>
<proteinExistence type="predicted"/>
<keyword evidence="1 3" id="KW-0597">Phosphoprotein</keyword>
<dbReference type="GO" id="GO:0003677">
    <property type="term" value="F:DNA binding"/>
    <property type="evidence" value="ECO:0007669"/>
    <property type="project" value="UniProtKB-KW"/>
</dbReference>
<dbReference type="EMBL" id="NVQC01000038">
    <property type="protein sequence ID" value="PTL34922.1"/>
    <property type="molecule type" value="Genomic_DNA"/>
</dbReference>
<dbReference type="CDD" id="cd06170">
    <property type="entry name" value="LuxR_C_like"/>
    <property type="match status" value="1"/>
</dbReference>
<feature type="domain" description="Response regulatory" evidence="5">
    <location>
        <begin position="5"/>
        <end position="121"/>
    </location>
</feature>
<dbReference type="RefSeq" id="WP_107564034.1">
    <property type="nucleotide sequence ID" value="NZ_NVQC01000038.1"/>
</dbReference>
<dbReference type="GO" id="GO:0000160">
    <property type="term" value="P:phosphorelay signal transduction system"/>
    <property type="evidence" value="ECO:0007669"/>
    <property type="project" value="InterPro"/>
</dbReference>
<evidence type="ECO:0000256" key="1">
    <source>
        <dbReference type="ARBA" id="ARBA00022553"/>
    </source>
</evidence>
<keyword evidence="2 6" id="KW-0238">DNA-binding</keyword>
<evidence type="ECO:0000256" key="2">
    <source>
        <dbReference type="ARBA" id="ARBA00023125"/>
    </source>
</evidence>
<dbReference type="InterPro" id="IPR000792">
    <property type="entry name" value="Tscrpt_reg_LuxR_C"/>
</dbReference>
<feature type="modified residue" description="4-aspartylphosphate" evidence="3">
    <location>
        <position position="56"/>
    </location>
</feature>
<evidence type="ECO:0000313" key="6">
    <source>
        <dbReference type="EMBL" id="PTL34922.1"/>
    </source>
</evidence>
<sequence length="217" mass="24351">MSPISVLIADDNTLFREGLRTLLAQEPDISVVGEAADGLQAIRLAEVLQPDILLLDVSMPEMGGLEALPMIREKSSRTHVLILSGLPEDEFVSQALQLGAKGYLSKPLNHKDLIRAIRVTYIGEIWAGRKVLAEALESLRQKTQEMNLPLSEMQEALTDREQEIVRWVIQGMTNKEIAARLGISYKTVKTHVSNVFNKLKISRRLQLTLYRIVEQPD</sequence>
<protein>
    <submittedName>
        <fullName evidence="6">DNA-binding response regulator</fullName>
    </submittedName>
</protein>
<keyword evidence="7" id="KW-1185">Reference proteome</keyword>
<dbReference type="Pfam" id="PF00196">
    <property type="entry name" value="GerE"/>
    <property type="match status" value="1"/>
</dbReference>
<dbReference type="Gene3D" id="3.40.50.2300">
    <property type="match status" value="1"/>
</dbReference>
<dbReference type="PROSITE" id="PS00622">
    <property type="entry name" value="HTH_LUXR_1"/>
    <property type="match status" value="1"/>
</dbReference>
<dbReference type="SMART" id="SM00421">
    <property type="entry name" value="HTH_LUXR"/>
    <property type="match status" value="1"/>
</dbReference>
<dbReference type="InterPro" id="IPR039420">
    <property type="entry name" value="WalR-like"/>
</dbReference>
<dbReference type="OrthoDB" id="9780153at2"/>
<evidence type="ECO:0000259" key="4">
    <source>
        <dbReference type="PROSITE" id="PS50043"/>
    </source>
</evidence>
<dbReference type="SMART" id="SM00448">
    <property type="entry name" value="REC"/>
    <property type="match status" value="1"/>
</dbReference>
<reference evidence="6 7" key="1">
    <citation type="submission" date="2017-09" db="EMBL/GenBank/DDBJ databases">
        <title>Bloom of a denitrifying methanotroph, Candidatus Methylomirabilis limnetica, in a deep stratified lake.</title>
        <authorList>
            <person name="Graf J.S."/>
            <person name="Marchant H.K."/>
            <person name="Tienken D."/>
            <person name="Hach P.F."/>
            <person name="Brand A."/>
            <person name="Schubert C.J."/>
            <person name="Kuypers M.M."/>
            <person name="Milucka J."/>
        </authorList>
    </citation>
    <scope>NUCLEOTIDE SEQUENCE [LARGE SCALE GENOMIC DNA]</scope>
    <source>
        <strain evidence="6 7">Zug</strain>
    </source>
</reference>
<dbReference type="Proteomes" id="UP000241436">
    <property type="component" value="Unassembled WGS sequence"/>
</dbReference>
<dbReference type="SUPFAM" id="SSF46894">
    <property type="entry name" value="C-terminal effector domain of the bipartite response regulators"/>
    <property type="match status" value="1"/>
</dbReference>
<evidence type="ECO:0000313" key="7">
    <source>
        <dbReference type="Proteomes" id="UP000241436"/>
    </source>
</evidence>
<reference evidence="7" key="2">
    <citation type="journal article" date="2018" name="Environ. Microbiol.">
        <title>Bloom of a denitrifying methanotroph, 'Candidatus Methylomirabilis limnetica', in a deep stratified lake.</title>
        <authorList>
            <person name="Graf J.S."/>
            <person name="Mayr M.J."/>
            <person name="Marchant H.K."/>
            <person name="Tienken D."/>
            <person name="Hach P.F."/>
            <person name="Brand A."/>
            <person name="Schubert C.J."/>
            <person name="Kuypers M.M."/>
            <person name="Milucka J."/>
        </authorList>
    </citation>
    <scope>NUCLEOTIDE SEQUENCE [LARGE SCALE GENOMIC DNA]</scope>
    <source>
        <strain evidence="7">Zug</strain>
    </source>
</reference>
<evidence type="ECO:0000256" key="3">
    <source>
        <dbReference type="PROSITE-ProRule" id="PRU00169"/>
    </source>
</evidence>
<dbReference type="InterPro" id="IPR011006">
    <property type="entry name" value="CheY-like_superfamily"/>
</dbReference>
<organism evidence="6 7">
    <name type="scientific">Candidatus Methylomirabilis limnetica</name>
    <dbReference type="NCBI Taxonomy" id="2033718"/>
    <lineage>
        <taxon>Bacteria</taxon>
        <taxon>Candidatus Methylomirabilota</taxon>
        <taxon>Candidatus Methylomirabilia</taxon>
        <taxon>Candidatus Methylomirabilales</taxon>
        <taxon>Candidatus Methylomirabilaceae</taxon>
        <taxon>Candidatus Methylomirabilis</taxon>
    </lineage>
</organism>
<gene>
    <name evidence="6" type="ORF">CLG94_12560</name>
</gene>
<accession>A0A2T4TUY1</accession>
<dbReference type="InterPro" id="IPR001789">
    <property type="entry name" value="Sig_transdc_resp-reg_receiver"/>
</dbReference>
<dbReference type="PROSITE" id="PS50110">
    <property type="entry name" value="RESPONSE_REGULATORY"/>
    <property type="match status" value="1"/>
</dbReference>
<name>A0A2T4TUY1_9BACT</name>